<name>A0A6M0SR20_CLOBO</name>
<dbReference type="Proteomes" id="UP000472355">
    <property type="component" value="Unassembled WGS sequence"/>
</dbReference>
<dbReference type="NCBIfam" id="TIGR01847">
    <property type="entry name" value="bacteriocin_sig"/>
    <property type="match status" value="1"/>
</dbReference>
<dbReference type="InterPro" id="IPR010133">
    <property type="entry name" value="Bacteriocin_signal_seq"/>
</dbReference>
<evidence type="ECO:0000313" key="2">
    <source>
        <dbReference type="Proteomes" id="UP000472355"/>
    </source>
</evidence>
<dbReference type="EMBL" id="SGKU01000048">
    <property type="protein sequence ID" value="NFA43752.1"/>
    <property type="molecule type" value="Genomic_DNA"/>
</dbReference>
<accession>A0A6M0SR20</accession>
<sequence>MKKLDEKELRKINGGVLPNKIGCGNGDGIIYNPKNHGPLKNTILKTQY</sequence>
<gene>
    <name evidence="1" type="ORF">EXM65_14570</name>
</gene>
<reference evidence="1 2" key="1">
    <citation type="submission" date="2019-02" db="EMBL/GenBank/DDBJ databases">
        <title>Genome sequencing of Clostridium botulinum clinical isolates.</title>
        <authorList>
            <person name="Brunt J."/>
            <person name="Van Vliet A.H.M."/>
            <person name="Stringer S.C."/>
            <person name="Grant K.A."/>
            <person name="Carter A.C."/>
            <person name="Peck M.W."/>
        </authorList>
    </citation>
    <scope>NUCLEOTIDE SEQUENCE [LARGE SCALE GENOMIC DNA]</scope>
    <source>
        <strain evidence="1 2">H113700579</strain>
    </source>
</reference>
<comment type="caution">
    <text evidence="1">The sequence shown here is derived from an EMBL/GenBank/DDBJ whole genome shotgun (WGS) entry which is preliminary data.</text>
</comment>
<dbReference type="AlphaFoldDB" id="A0A6M0SR20"/>
<evidence type="ECO:0000313" key="1">
    <source>
        <dbReference type="EMBL" id="NFA43752.1"/>
    </source>
</evidence>
<organism evidence="1 2">
    <name type="scientific">Clostridium botulinum</name>
    <dbReference type="NCBI Taxonomy" id="1491"/>
    <lineage>
        <taxon>Bacteria</taxon>
        <taxon>Bacillati</taxon>
        <taxon>Bacillota</taxon>
        <taxon>Clostridia</taxon>
        <taxon>Eubacteriales</taxon>
        <taxon>Clostridiaceae</taxon>
        <taxon>Clostridium</taxon>
    </lineage>
</organism>
<proteinExistence type="predicted"/>
<protein>
    <submittedName>
        <fullName evidence="1">Bacteriocin</fullName>
    </submittedName>
</protein>